<evidence type="ECO:0000256" key="1">
    <source>
        <dbReference type="ARBA" id="ARBA00004370"/>
    </source>
</evidence>
<dbReference type="InterPro" id="IPR014720">
    <property type="entry name" value="dsRBD_dom"/>
</dbReference>
<dbReference type="Pfam" id="PF16213">
    <property type="entry name" value="DCB"/>
    <property type="match status" value="1"/>
</dbReference>
<evidence type="ECO:0000256" key="3">
    <source>
        <dbReference type="PROSITE-ProRule" id="PRU00266"/>
    </source>
</evidence>
<keyword evidence="5" id="KW-1133">Transmembrane helix</keyword>
<dbReference type="InterPro" id="IPR035999">
    <property type="entry name" value="Sec7_dom_sf"/>
</dbReference>
<dbReference type="PANTHER" id="PTHR10997:SF8">
    <property type="entry name" value="EXPORTIN-2"/>
    <property type="match status" value="1"/>
</dbReference>
<dbReference type="InterPro" id="IPR000904">
    <property type="entry name" value="Sec7_dom"/>
</dbReference>
<organism evidence="8 9">
    <name type="scientific">Limosa lapponica baueri</name>
    <dbReference type="NCBI Taxonomy" id="1758121"/>
    <lineage>
        <taxon>Eukaryota</taxon>
        <taxon>Metazoa</taxon>
        <taxon>Chordata</taxon>
        <taxon>Craniata</taxon>
        <taxon>Vertebrata</taxon>
        <taxon>Euteleostomi</taxon>
        <taxon>Archelosauria</taxon>
        <taxon>Archosauria</taxon>
        <taxon>Dinosauria</taxon>
        <taxon>Saurischia</taxon>
        <taxon>Theropoda</taxon>
        <taxon>Coelurosauria</taxon>
        <taxon>Aves</taxon>
        <taxon>Neognathae</taxon>
        <taxon>Neoaves</taxon>
        <taxon>Charadriiformes</taxon>
        <taxon>Scolopacidae</taxon>
        <taxon>Limosa</taxon>
    </lineage>
</organism>
<dbReference type="GO" id="GO:0016020">
    <property type="term" value="C:membrane"/>
    <property type="evidence" value="ECO:0007669"/>
    <property type="project" value="UniProtKB-SubCell"/>
</dbReference>
<dbReference type="SUPFAM" id="SSF48425">
    <property type="entry name" value="Sec7 domain"/>
    <property type="match status" value="1"/>
</dbReference>
<dbReference type="Pfam" id="PF03378">
    <property type="entry name" value="CAS_CSE1"/>
    <property type="match status" value="2"/>
</dbReference>
<reference evidence="9" key="2">
    <citation type="submission" date="2017-12" db="EMBL/GenBank/DDBJ databases">
        <title>Genome sequence of the Bar-tailed Godwit (Limosa lapponica baueri).</title>
        <authorList>
            <person name="Lima N.C.B."/>
            <person name="Parody-Merino A.M."/>
            <person name="Battley P.F."/>
            <person name="Fidler A.E."/>
            <person name="Prosdocimi F."/>
        </authorList>
    </citation>
    <scope>NUCLEOTIDE SEQUENCE [LARGE SCALE GENOMIC DNA]</scope>
</reference>
<dbReference type="OrthoDB" id="3268246at2759"/>
<dbReference type="InterPro" id="IPR032629">
    <property type="entry name" value="DCB_dom"/>
</dbReference>
<evidence type="ECO:0000256" key="2">
    <source>
        <dbReference type="ARBA" id="ARBA00023136"/>
    </source>
</evidence>
<dbReference type="PANTHER" id="PTHR10997">
    <property type="entry name" value="IMPORTIN-7, 8, 11"/>
    <property type="match status" value="1"/>
</dbReference>
<dbReference type="GO" id="GO:0005085">
    <property type="term" value="F:guanyl-nucleotide exchange factor activity"/>
    <property type="evidence" value="ECO:0007669"/>
    <property type="project" value="InterPro"/>
</dbReference>
<feature type="compositionally biased region" description="Low complexity" evidence="4">
    <location>
        <begin position="1641"/>
        <end position="1652"/>
    </location>
</feature>
<keyword evidence="5" id="KW-0812">Transmembrane</keyword>
<feature type="region of interest" description="Disordered" evidence="4">
    <location>
        <begin position="1809"/>
        <end position="1834"/>
    </location>
</feature>
<feature type="transmembrane region" description="Helical" evidence="5">
    <location>
        <begin position="6"/>
        <end position="22"/>
    </location>
</feature>
<dbReference type="Pfam" id="PF08506">
    <property type="entry name" value="Cse1"/>
    <property type="match status" value="2"/>
</dbReference>
<dbReference type="EMBL" id="KZ506697">
    <property type="protein sequence ID" value="PKU38618.1"/>
    <property type="molecule type" value="Genomic_DNA"/>
</dbReference>
<reference evidence="9" key="1">
    <citation type="submission" date="2017-11" db="EMBL/GenBank/DDBJ databases">
        <authorList>
            <person name="Lima N.C."/>
            <person name="Parody-Merino A.M."/>
            <person name="Battley P.F."/>
            <person name="Fidler A.E."/>
            <person name="Prosdocimi F."/>
        </authorList>
    </citation>
    <scope>NUCLEOTIDE SEQUENCE [LARGE SCALE GENOMIC DNA]</scope>
</reference>
<dbReference type="PROSITE" id="PS50137">
    <property type="entry name" value="DS_RBD"/>
    <property type="match status" value="1"/>
</dbReference>
<evidence type="ECO:0000259" key="6">
    <source>
        <dbReference type="PROSITE" id="PS50137"/>
    </source>
</evidence>
<dbReference type="CDD" id="cd19879">
    <property type="entry name" value="DSRM_STAU1_rpt1"/>
    <property type="match status" value="1"/>
</dbReference>
<feature type="region of interest" description="Disordered" evidence="4">
    <location>
        <begin position="1641"/>
        <end position="1667"/>
    </location>
</feature>
<evidence type="ECO:0000256" key="4">
    <source>
        <dbReference type="SAM" id="MobiDB-lite"/>
    </source>
</evidence>
<dbReference type="InterPro" id="IPR005043">
    <property type="entry name" value="XPO2_C"/>
</dbReference>
<dbReference type="FunFam" id="1.25.10.10:FF:000143">
    <property type="entry name" value="ADP-ribosylation factor guanine nucleotide-exchange factor 2 (brefeldin A-inhibited)"/>
    <property type="match status" value="1"/>
</dbReference>
<accession>A0A2I0TXT2</accession>
<dbReference type="InterPro" id="IPR013713">
    <property type="entry name" value="XPO2_central"/>
</dbReference>
<protein>
    <submittedName>
        <fullName evidence="8">Exportin-2</fullName>
    </submittedName>
</protein>
<dbReference type="Proteomes" id="UP000233556">
    <property type="component" value="Unassembled WGS sequence"/>
</dbReference>
<keyword evidence="2 5" id="KW-0472">Membrane</keyword>
<proteinExistence type="predicted"/>
<dbReference type="PROSITE" id="PS50190">
    <property type="entry name" value="SEC7"/>
    <property type="match status" value="1"/>
</dbReference>
<sequence length="1849" mass="210121">MDDCLFWFKIMMMLVPCIMGIAKRIFYIPCHLPRLHWLGGIRILLSGLHLQERRRIMIHFQLTCDKTDATGKKLIAYGHITGNAPDSGAPGKRLIDRIVETICNCFQGPQTDEGVQLQIIKALLTAVTSPYIEIHEGTILQTVRTCYNIYLASKNLINQTTAKATLTQMLNVIFTRMENQAVFFKEIFLNILETSSSSFEHKWMVIQTLTRICADAQCVVDIYVNYDCDLNAANIFERLVNDLSKIAQGRSGHELGMTPLQTQVGEFLGESNKFNKEVMYAYVDQLDFCGKDFVSALRIFLEGFRLPANEKQRRLLYNLEMEQMAKTAKALMEAVSHAKAPFTSATHLDHVRPMFKLVWTPLLAAYSVGLQNCDDTEVASLCLEGIRCAVRIACIFGMQLERDAYVQALARFSLLTASSSITEMKQKNIDTIKTLITVAHTDGNYLGNSWHEVGCNPNEDVAIFAVDSLRQLSMKFLEKGELANFRFQKDFLRPFEHIMKKNRSPTIRDMVIRCIAQMVNSQAGNIRSGWKNIFAVFHQAASDHDGNIVELAFQTTAHIVTIDSFQDAVKCLSEFACNVAFPDTSMEAIRLIRYCAKYVSERPQVLREYTSDDMNVAPGDRVWVRGWFPILFELSCIINRCKLDVRTRGLTVMFEIMKSYGHTFEKHWWQDLFRIVFRIFDNMKLPEQQTEKSEWMTTTCNHALYAICDVFTQFYEALNEILLPDILTQLHWCVKQDQKLFAGLLIKCVVQLELIQTIDNIVFYPATSKKEDAEHMAAAQRDALDADIHIDTEDQGMYKYMSSHHLFKLLDCLQESHSFSKAFNSNYEQRTVLWRAGFKGKSKPNLLKQETSSLACCLRILFRMYVDENRRDSWDAIQQRLLSVCSEALAYFITVNSESHREAWTNLLLLLLTKTLKISDEKVEDEPNKICESDRIAIKANIVPLMLSSPEQIQKQLSDAISIIGREDFPQKWPDLLTEMVNRFQSGDFHVINGVLRTAHSLFKRYRHEFKSNELWTEIKLVLDAFALPLTNLFKIYTSPSQDLPEFFEDNMETWMTNFHTLLTLDNKLLQTDDEEEAGLLELLKSQICDNAALYAQKYDEEFQPYLPRFVTAIWNLLVTTGQEVKYDLLVSNAIQFLASVCERPHYKHLFEDQNTLTSICEKVIVPNMEFRAADEEAFEDNSEEYIRRDLEGSDIDTRRRAACDLVRGLCKFFEGPVTGIFSGYVNSMLQEYAKNPSVNWKHKDAAIYLVTSLASKAQTQKHGITQANELVNLTEFFVNHIQPDLKSASVNEFPVLKADGIKYIMIFRNQVPKEQLLVSIPLLINHLQAESIVVHTYAAHALERLFTMRGTNNTTLITAAEMAPFVEVLLTNLFKALTLPGSSENEYIMKAIMRSFSLLQESIIPYIPSVITQLTQKLLAVSKPGLLGVFQKLIASKANDHQGFYLLNSIIEHMPPESVDQYRKQIFILLFQRLQNSKTTKFIKSFLVFINLYCIKYGALALQEIFDSIQPKMFGMVLEKIIIPEIQKVSGQVEKKICAVGITKILTECPPMMDTEYTKLWTPLLQALIGLFELPEDDTIPDEEHFIDIEDTPGYQTAFSQLAFAGKKEHDPVGQMVNNPRIHLAQSLHKLSTACPGRPLSIPSTTSSLPSENAGRPIQNSALPSASVTSTNAAAAPSNMANPKEKTPMCLVNELARFNKIQPEYKLLSEQGPAHSKVFTVQLTLGDQHWEAEGTSIKKAQHAAAAKALEGTKFPKPTARPSRSEGKNPDSVTPTVELNALCMKLGKKPMYKPIDPYTGMRSTYSYTMRGGTYPPPRGEGKERKKGTEPNDKVFLRAFGCSQLHEVNS</sequence>
<feature type="domain" description="DRBM" evidence="6">
    <location>
        <begin position="1688"/>
        <end position="1755"/>
    </location>
</feature>
<comment type="subcellular location">
    <subcellularLocation>
        <location evidence="1">Membrane</location>
    </subcellularLocation>
</comment>
<keyword evidence="3" id="KW-0694">RNA-binding</keyword>
<evidence type="ECO:0000256" key="5">
    <source>
        <dbReference type="SAM" id="Phobius"/>
    </source>
</evidence>
<dbReference type="InterPro" id="IPR011989">
    <property type="entry name" value="ARM-like"/>
</dbReference>
<evidence type="ECO:0000313" key="8">
    <source>
        <dbReference type="EMBL" id="PKU38618.1"/>
    </source>
</evidence>
<dbReference type="Gene3D" id="1.25.10.10">
    <property type="entry name" value="Leucine-rich Repeat Variant"/>
    <property type="match status" value="1"/>
</dbReference>
<name>A0A2I0TXT2_LIMLA</name>
<dbReference type="Pfam" id="PF20252">
    <property type="entry name" value="BIG2_C"/>
    <property type="match status" value="1"/>
</dbReference>
<dbReference type="GO" id="GO:0006611">
    <property type="term" value="P:protein export from nucleus"/>
    <property type="evidence" value="ECO:0007669"/>
    <property type="project" value="TreeGrafter"/>
</dbReference>
<dbReference type="InterPro" id="IPR016024">
    <property type="entry name" value="ARM-type_fold"/>
</dbReference>
<dbReference type="SUPFAM" id="SSF48371">
    <property type="entry name" value="ARM repeat"/>
    <property type="match status" value="2"/>
</dbReference>
<gene>
    <name evidence="8" type="ORF">llap_11077</name>
</gene>
<feature type="domain" description="SEC7" evidence="7">
    <location>
        <begin position="261"/>
        <end position="456"/>
    </location>
</feature>
<dbReference type="Gene3D" id="3.30.160.20">
    <property type="match status" value="1"/>
</dbReference>
<dbReference type="GO" id="GO:0031267">
    <property type="term" value="F:small GTPase binding"/>
    <property type="evidence" value="ECO:0007669"/>
    <property type="project" value="InterPro"/>
</dbReference>
<evidence type="ECO:0000313" key="9">
    <source>
        <dbReference type="Proteomes" id="UP000233556"/>
    </source>
</evidence>
<dbReference type="InterPro" id="IPR015403">
    <property type="entry name" value="Mon2/Sec7/BIG1-like_HDS"/>
</dbReference>
<dbReference type="InterPro" id="IPR046455">
    <property type="entry name" value="Sec7/BIG1-like_C"/>
</dbReference>
<dbReference type="GO" id="GO:0003723">
    <property type="term" value="F:RNA binding"/>
    <property type="evidence" value="ECO:0007669"/>
    <property type="project" value="UniProtKB-UniRule"/>
</dbReference>
<dbReference type="Pfam" id="PF00035">
    <property type="entry name" value="dsrm"/>
    <property type="match status" value="1"/>
</dbReference>
<dbReference type="Pfam" id="PF09324">
    <property type="entry name" value="Sec7-like_HDS"/>
    <property type="match status" value="1"/>
</dbReference>
<keyword evidence="9" id="KW-1185">Reference proteome</keyword>
<feature type="compositionally biased region" description="Basic and acidic residues" evidence="4">
    <location>
        <begin position="1819"/>
        <end position="1834"/>
    </location>
</feature>
<dbReference type="GO" id="GO:0006606">
    <property type="term" value="P:protein import into nucleus"/>
    <property type="evidence" value="ECO:0007669"/>
    <property type="project" value="TreeGrafter"/>
</dbReference>
<feature type="region of interest" description="Disordered" evidence="4">
    <location>
        <begin position="1749"/>
        <end position="1774"/>
    </location>
</feature>
<dbReference type="SUPFAM" id="SSF54768">
    <property type="entry name" value="dsRNA-binding domain-like"/>
    <property type="match status" value="1"/>
</dbReference>
<evidence type="ECO:0000259" key="7">
    <source>
        <dbReference type="PROSITE" id="PS50190"/>
    </source>
</evidence>
<dbReference type="Pfam" id="PF01369">
    <property type="entry name" value="Sec7"/>
    <property type="match status" value="1"/>
</dbReference>
<dbReference type="GO" id="GO:0005049">
    <property type="term" value="F:nuclear export signal receptor activity"/>
    <property type="evidence" value="ECO:0007669"/>
    <property type="project" value="TreeGrafter"/>
</dbReference>
<dbReference type="GO" id="GO:0005635">
    <property type="term" value="C:nuclear envelope"/>
    <property type="evidence" value="ECO:0007669"/>
    <property type="project" value="TreeGrafter"/>
</dbReference>
<dbReference type="GO" id="GO:0032012">
    <property type="term" value="P:regulation of ARF protein signal transduction"/>
    <property type="evidence" value="ECO:0007669"/>
    <property type="project" value="InterPro"/>
</dbReference>
<dbReference type="SMART" id="SM00358">
    <property type="entry name" value="DSRM"/>
    <property type="match status" value="1"/>
</dbReference>
<dbReference type="GO" id="GO:0005829">
    <property type="term" value="C:cytosol"/>
    <property type="evidence" value="ECO:0007669"/>
    <property type="project" value="TreeGrafter"/>
</dbReference>
<dbReference type="Gene3D" id="1.10.220.20">
    <property type="match status" value="1"/>
</dbReference>